<evidence type="ECO:0000313" key="2">
    <source>
        <dbReference type="EMBL" id="GAA0903727.1"/>
    </source>
</evidence>
<protein>
    <submittedName>
        <fullName evidence="2">Uncharacterized protein</fullName>
    </submittedName>
</protein>
<evidence type="ECO:0000256" key="1">
    <source>
        <dbReference type="SAM" id="MobiDB-lite"/>
    </source>
</evidence>
<feature type="region of interest" description="Disordered" evidence="1">
    <location>
        <begin position="97"/>
        <end position="117"/>
    </location>
</feature>
<comment type="caution">
    <text evidence="2">The sequence shown here is derived from an EMBL/GenBank/DDBJ whole genome shotgun (WGS) entry which is preliminary data.</text>
</comment>
<name>A0ABN1NE37_9ACTN</name>
<gene>
    <name evidence="2" type="ORF">GCM10009549_06580</name>
</gene>
<reference evidence="2 3" key="1">
    <citation type="journal article" date="2019" name="Int. J. Syst. Evol. Microbiol.">
        <title>The Global Catalogue of Microorganisms (GCM) 10K type strain sequencing project: providing services to taxonomists for standard genome sequencing and annotation.</title>
        <authorList>
            <consortium name="The Broad Institute Genomics Platform"/>
            <consortium name="The Broad Institute Genome Sequencing Center for Infectious Disease"/>
            <person name="Wu L."/>
            <person name="Ma J."/>
        </authorList>
    </citation>
    <scope>NUCLEOTIDE SEQUENCE [LARGE SCALE GENOMIC DNA]</scope>
    <source>
        <strain evidence="2 3">JCM 10673</strain>
    </source>
</reference>
<dbReference type="Proteomes" id="UP001501005">
    <property type="component" value="Unassembled WGS sequence"/>
</dbReference>
<accession>A0ABN1NE37</accession>
<evidence type="ECO:0000313" key="3">
    <source>
        <dbReference type="Proteomes" id="UP001501005"/>
    </source>
</evidence>
<keyword evidence="3" id="KW-1185">Reference proteome</keyword>
<feature type="region of interest" description="Disordered" evidence="1">
    <location>
        <begin position="1"/>
        <end position="38"/>
    </location>
</feature>
<sequence>MKGVIMAHRRRPKGGAEEGPEDGPEEEAEEGAGRAGEEPEVVAAVVTGAVSAARTVQLHLILLPMNGKRFFPAVRGAAPGPAPELVAEAALLRAGPDGFRVRPARPGERGPGGAGRG</sequence>
<organism evidence="2 3">
    <name type="scientific">Streptomyces thermoalcalitolerans</name>
    <dbReference type="NCBI Taxonomy" id="65605"/>
    <lineage>
        <taxon>Bacteria</taxon>
        <taxon>Bacillati</taxon>
        <taxon>Actinomycetota</taxon>
        <taxon>Actinomycetes</taxon>
        <taxon>Kitasatosporales</taxon>
        <taxon>Streptomycetaceae</taxon>
        <taxon>Streptomyces</taxon>
    </lineage>
</organism>
<feature type="compositionally biased region" description="Acidic residues" evidence="1">
    <location>
        <begin position="18"/>
        <end position="30"/>
    </location>
</feature>
<proteinExistence type="predicted"/>
<dbReference type="EMBL" id="BAAAHG010000003">
    <property type="protein sequence ID" value="GAA0903727.1"/>
    <property type="molecule type" value="Genomic_DNA"/>
</dbReference>